<dbReference type="RefSeq" id="WP_066501827.1">
    <property type="nucleotide sequence ID" value="NZ_BJMO01000031.1"/>
</dbReference>
<name>A0A126ZVE3_9MICC</name>
<feature type="domain" description="Thiamine-binding protein" evidence="3">
    <location>
        <begin position="26"/>
        <end position="109"/>
    </location>
</feature>
<feature type="compositionally biased region" description="Low complexity" evidence="2">
    <location>
        <begin position="19"/>
        <end position="34"/>
    </location>
</feature>
<feature type="region of interest" description="Disordered" evidence="2">
    <location>
        <begin position="1"/>
        <end position="34"/>
    </location>
</feature>
<reference evidence="4 5" key="1">
    <citation type="submission" date="2016-02" db="EMBL/GenBank/DDBJ databases">
        <title>Complete genome of Sinomonas atrocyanea KCTC 3377.</title>
        <authorList>
            <person name="Kim K.M."/>
        </authorList>
    </citation>
    <scope>NUCLEOTIDE SEQUENCE [LARGE SCALE GENOMIC DNA]</scope>
    <source>
        <strain evidence="4 5">KCTC 3377</strain>
    </source>
</reference>
<sequence>MIVAFSVSPSGPAPDAGRPAEAADSPSSAPSDSVHEAVAAAVRIVRESGLPNRTSSMFTEIEGEWDEVMDVVKRATEAVGRYGSRVSLVLKADIRPGHTGELTGKVERLERAIAGQGAEPAGG</sequence>
<comment type="similarity">
    <text evidence="1">Belongs to the UPF0045 family.</text>
</comment>
<dbReference type="OrthoDB" id="9793516at2"/>
<dbReference type="SUPFAM" id="SSF89957">
    <property type="entry name" value="MTH1187/YkoF-like"/>
    <property type="match status" value="1"/>
</dbReference>
<organism evidence="4 5">
    <name type="scientific">Sinomonas atrocyanea</name>
    <dbReference type="NCBI Taxonomy" id="37927"/>
    <lineage>
        <taxon>Bacteria</taxon>
        <taxon>Bacillati</taxon>
        <taxon>Actinomycetota</taxon>
        <taxon>Actinomycetes</taxon>
        <taxon>Micrococcales</taxon>
        <taxon>Micrococcaceae</taxon>
        <taxon>Sinomonas</taxon>
    </lineage>
</organism>
<dbReference type="InterPro" id="IPR029756">
    <property type="entry name" value="MTH1187/YkoF-like"/>
</dbReference>
<dbReference type="Gene3D" id="3.30.70.930">
    <property type="match status" value="1"/>
</dbReference>
<evidence type="ECO:0000313" key="4">
    <source>
        <dbReference type="EMBL" id="AMM31053.1"/>
    </source>
</evidence>
<dbReference type="InterPro" id="IPR051614">
    <property type="entry name" value="UPF0045_domain"/>
</dbReference>
<dbReference type="STRING" id="37927.SA2016_0354"/>
<gene>
    <name evidence="4" type="ORF">SA2016_0354</name>
</gene>
<accession>A0A126ZVE3</accession>
<keyword evidence="5" id="KW-1185">Reference proteome</keyword>
<proteinExistence type="inferred from homology"/>
<dbReference type="PANTHER" id="PTHR33777">
    <property type="entry name" value="UPF0045 PROTEIN ECM15"/>
    <property type="match status" value="1"/>
</dbReference>
<dbReference type="KEGG" id="satk:SA2016_0354"/>
<dbReference type="GO" id="GO:0005829">
    <property type="term" value="C:cytosol"/>
    <property type="evidence" value="ECO:0007669"/>
    <property type="project" value="TreeGrafter"/>
</dbReference>
<dbReference type="AlphaFoldDB" id="A0A126ZVE3"/>
<evidence type="ECO:0000256" key="2">
    <source>
        <dbReference type="SAM" id="MobiDB-lite"/>
    </source>
</evidence>
<evidence type="ECO:0000313" key="5">
    <source>
        <dbReference type="Proteomes" id="UP000070134"/>
    </source>
</evidence>
<dbReference type="Pfam" id="PF01910">
    <property type="entry name" value="Thiamine_BP"/>
    <property type="match status" value="1"/>
</dbReference>
<protein>
    <recommendedName>
        <fullName evidence="3">Thiamine-binding protein domain-containing protein</fullName>
    </recommendedName>
</protein>
<evidence type="ECO:0000256" key="1">
    <source>
        <dbReference type="ARBA" id="ARBA00010272"/>
    </source>
</evidence>
<evidence type="ECO:0000259" key="3">
    <source>
        <dbReference type="Pfam" id="PF01910"/>
    </source>
</evidence>
<dbReference type="PANTHER" id="PTHR33777:SF1">
    <property type="entry name" value="UPF0045 PROTEIN ECM15"/>
    <property type="match status" value="1"/>
</dbReference>
<dbReference type="PATRIC" id="fig|37927.3.peg.367"/>
<dbReference type="InterPro" id="IPR002767">
    <property type="entry name" value="Thiamine_BP"/>
</dbReference>
<dbReference type="EMBL" id="CP014518">
    <property type="protein sequence ID" value="AMM31053.1"/>
    <property type="molecule type" value="Genomic_DNA"/>
</dbReference>
<dbReference type="Proteomes" id="UP000070134">
    <property type="component" value="Chromosome"/>
</dbReference>